<name>A0AAV8WSM8_9CUCU</name>
<feature type="domain" description="RNA polymerase beta subunit protrusion" evidence="6">
    <location>
        <begin position="2"/>
        <end position="44"/>
    </location>
</feature>
<evidence type="ECO:0000256" key="1">
    <source>
        <dbReference type="ARBA" id="ARBA00012418"/>
    </source>
</evidence>
<dbReference type="AlphaFoldDB" id="A0AAV8WSM8"/>
<keyword evidence="4" id="KW-0548">Nucleotidyltransferase</keyword>
<dbReference type="InterPro" id="IPR007644">
    <property type="entry name" value="RNA_pol_bsu_protrusion"/>
</dbReference>
<dbReference type="GO" id="GO:0003677">
    <property type="term" value="F:DNA binding"/>
    <property type="evidence" value="ECO:0007669"/>
    <property type="project" value="InterPro"/>
</dbReference>
<dbReference type="Proteomes" id="UP001162156">
    <property type="component" value="Unassembled WGS sequence"/>
</dbReference>
<evidence type="ECO:0000256" key="2">
    <source>
        <dbReference type="ARBA" id="ARBA00022478"/>
    </source>
</evidence>
<sequence length="99" mass="11556">MTSDRCHLVDMTPKDLVKHSEHEQEWGGYFIIKGNEKIVRMLLMTRRNYPIAIKRSSWKQRGSLFSDCGISIRCVKNDQTATVRKFSLLQILGKKLPIY</sequence>
<dbReference type="SUPFAM" id="SSF64484">
    <property type="entry name" value="beta and beta-prime subunits of DNA dependent RNA-polymerase"/>
    <property type="match status" value="1"/>
</dbReference>
<comment type="caution">
    <text evidence="7">The sequence shown here is derived from an EMBL/GenBank/DDBJ whole genome shotgun (WGS) entry which is preliminary data.</text>
</comment>
<evidence type="ECO:0000313" key="8">
    <source>
        <dbReference type="Proteomes" id="UP001162156"/>
    </source>
</evidence>
<dbReference type="GO" id="GO:0003899">
    <property type="term" value="F:DNA-directed RNA polymerase activity"/>
    <property type="evidence" value="ECO:0007669"/>
    <property type="project" value="UniProtKB-EC"/>
</dbReference>
<keyword evidence="2" id="KW-0240">DNA-directed RNA polymerase</keyword>
<dbReference type="Gene3D" id="3.90.1110.10">
    <property type="entry name" value="RNA polymerase Rpb2, domain 2"/>
    <property type="match status" value="1"/>
</dbReference>
<dbReference type="Pfam" id="PF04563">
    <property type="entry name" value="RNA_pol_Rpb2_1"/>
    <property type="match status" value="1"/>
</dbReference>
<keyword evidence="5" id="KW-0804">Transcription</keyword>
<dbReference type="InterPro" id="IPR037034">
    <property type="entry name" value="RNA_pol_Rpb2_2_sf"/>
</dbReference>
<evidence type="ECO:0000259" key="6">
    <source>
        <dbReference type="Pfam" id="PF04563"/>
    </source>
</evidence>
<reference evidence="7" key="1">
    <citation type="journal article" date="2023" name="Insect Mol. Biol.">
        <title>Genome sequencing provides insights into the evolution of gene families encoding plant cell wall-degrading enzymes in longhorned beetles.</title>
        <authorList>
            <person name="Shin N.R."/>
            <person name="Okamura Y."/>
            <person name="Kirsch R."/>
            <person name="Pauchet Y."/>
        </authorList>
    </citation>
    <scope>NUCLEOTIDE SEQUENCE</scope>
    <source>
        <strain evidence="7">RBIC_L_NR</strain>
    </source>
</reference>
<evidence type="ECO:0000313" key="7">
    <source>
        <dbReference type="EMBL" id="KAJ8929567.1"/>
    </source>
</evidence>
<keyword evidence="8" id="KW-1185">Reference proteome</keyword>
<organism evidence="7 8">
    <name type="scientific">Rhamnusium bicolor</name>
    <dbReference type="NCBI Taxonomy" id="1586634"/>
    <lineage>
        <taxon>Eukaryota</taxon>
        <taxon>Metazoa</taxon>
        <taxon>Ecdysozoa</taxon>
        <taxon>Arthropoda</taxon>
        <taxon>Hexapoda</taxon>
        <taxon>Insecta</taxon>
        <taxon>Pterygota</taxon>
        <taxon>Neoptera</taxon>
        <taxon>Endopterygota</taxon>
        <taxon>Coleoptera</taxon>
        <taxon>Polyphaga</taxon>
        <taxon>Cucujiformia</taxon>
        <taxon>Chrysomeloidea</taxon>
        <taxon>Cerambycidae</taxon>
        <taxon>Lepturinae</taxon>
        <taxon>Rhagiini</taxon>
        <taxon>Rhamnusium</taxon>
    </lineage>
</organism>
<dbReference type="EMBL" id="JANEYF010004963">
    <property type="protein sequence ID" value="KAJ8929567.1"/>
    <property type="molecule type" value="Genomic_DNA"/>
</dbReference>
<dbReference type="GO" id="GO:0000428">
    <property type="term" value="C:DNA-directed RNA polymerase complex"/>
    <property type="evidence" value="ECO:0007669"/>
    <property type="project" value="UniProtKB-KW"/>
</dbReference>
<evidence type="ECO:0000256" key="4">
    <source>
        <dbReference type="ARBA" id="ARBA00022695"/>
    </source>
</evidence>
<evidence type="ECO:0000256" key="3">
    <source>
        <dbReference type="ARBA" id="ARBA00022679"/>
    </source>
</evidence>
<dbReference type="GO" id="GO:0006351">
    <property type="term" value="P:DNA-templated transcription"/>
    <property type="evidence" value="ECO:0007669"/>
    <property type="project" value="InterPro"/>
</dbReference>
<gene>
    <name evidence="7" type="ORF">NQ314_017731</name>
</gene>
<protein>
    <recommendedName>
        <fullName evidence="1">DNA-directed RNA polymerase</fullName>
        <ecNumber evidence="1">2.7.7.6</ecNumber>
    </recommendedName>
</protein>
<keyword evidence="3" id="KW-0808">Transferase</keyword>
<accession>A0AAV8WSM8</accession>
<evidence type="ECO:0000256" key="5">
    <source>
        <dbReference type="ARBA" id="ARBA00023163"/>
    </source>
</evidence>
<proteinExistence type="predicted"/>
<dbReference type="EC" id="2.7.7.6" evidence="1"/>